<gene>
    <name evidence="4" type="primary">yesO_3</name>
    <name evidence="4" type="ORF">SDC9_54769</name>
</gene>
<dbReference type="PANTHER" id="PTHR43649">
    <property type="entry name" value="ARABINOSE-BINDING PROTEIN-RELATED"/>
    <property type="match status" value="1"/>
</dbReference>
<evidence type="ECO:0000256" key="3">
    <source>
        <dbReference type="ARBA" id="ARBA00022729"/>
    </source>
</evidence>
<evidence type="ECO:0000256" key="1">
    <source>
        <dbReference type="ARBA" id="ARBA00004196"/>
    </source>
</evidence>
<dbReference type="EMBL" id="VSSQ01001451">
    <property type="protein sequence ID" value="MPM08457.1"/>
    <property type="molecule type" value="Genomic_DNA"/>
</dbReference>
<reference evidence="4" key="1">
    <citation type="submission" date="2019-08" db="EMBL/GenBank/DDBJ databases">
        <authorList>
            <person name="Kucharzyk K."/>
            <person name="Murdoch R.W."/>
            <person name="Higgins S."/>
            <person name="Loffler F."/>
        </authorList>
    </citation>
    <scope>NUCLEOTIDE SEQUENCE</scope>
</reference>
<proteinExistence type="predicted"/>
<dbReference type="GO" id="GO:0030313">
    <property type="term" value="C:cell envelope"/>
    <property type="evidence" value="ECO:0007669"/>
    <property type="project" value="UniProtKB-SubCell"/>
</dbReference>
<evidence type="ECO:0000256" key="2">
    <source>
        <dbReference type="ARBA" id="ARBA00022448"/>
    </source>
</evidence>
<keyword evidence="3" id="KW-0732">Signal</keyword>
<keyword evidence="2" id="KW-0813">Transport</keyword>
<dbReference type="AlphaFoldDB" id="A0A644WXM6"/>
<dbReference type="CDD" id="cd13585">
    <property type="entry name" value="PBP2_TMBP_like"/>
    <property type="match status" value="1"/>
</dbReference>
<accession>A0A644WXM6</accession>
<name>A0A644WXM6_9ZZZZ</name>
<sequence length="424" mass="47852">MKKRSIALLLVALMVSALLFAGGAAEKTTTASASKPLSVMIWDSNQQPGIRKIIDDFTAKTGITAEIQVVDWNNYWTLLSAGAQGGSLPDVFWMHSNESQRYMSNDMLLDVTDRIAKSALIDPANYPEDIWSLYTYNKKYYAVPKDVDTIALWYNRTLFDQAGVAYPNENWTWEDVYAAAKKITKADGSVYGFANVNSNNQAGWYNLIYSNNGYVLSEDKKKSGMDLPASIEAMKWMEKMINENLMPPQTLMSESSEDVLLQSGKIAMTMQGSWMVAAFRDNEYTLKNCDVAMLPKNSKTGRRASIYNGLGWAIAKNSQRTDDAWKLVEYFGSEEGQLKQAQLGITMSSYKNTSEQWKNSVPQFNLQAYLNMQDDMVIRPFSRNTVKWENAVLDVMLRVWNKEMSMEAGCKEAARQMNAILAEE</sequence>
<protein>
    <submittedName>
        <fullName evidence="4">Putative ABC transporter substrate-binding protein YesO</fullName>
    </submittedName>
</protein>
<organism evidence="4">
    <name type="scientific">bioreactor metagenome</name>
    <dbReference type="NCBI Taxonomy" id="1076179"/>
    <lineage>
        <taxon>unclassified sequences</taxon>
        <taxon>metagenomes</taxon>
        <taxon>ecological metagenomes</taxon>
    </lineage>
</organism>
<evidence type="ECO:0000313" key="4">
    <source>
        <dbReference type="EMBL" id="MPM08457.1"/>
    </source>
</evidence>
<dbReference type="InterPro" id="IPR006059">
    <property type="entry name" value="SBP"/>
</dbReference>
<comment type="subcellular location">
    <subcellularLocation>
        <location evidence="1">Cell envelope</location>
    </subcellularLocation>
</comment>
<comment type="caution">
    <text evidence="4">The sequence shown here is derived from an EMBL/GenBank/DDBJ whole genome shotgun (WGS) entry which is preliminary data.</text>
</comment>
<dbReference type="PANTHER" id="PTHR43649:SF31">
    <property type="entry name" value="SN-GLYCEROL-3-PHOSPHATE-BINDING PERIPLASMIC PROTEIN UGPB"/>
    <property type="match status" value="1"/>
</dbReference>
<dbReference type="InterPro" id="IPR050490">
    <property type="entry name" value="Bact_solute-bd_prot1"/>
</dbReference>
<dbReference type="SUPFAM" id="SSF53850">
    <property type="entry name" value="Periplasmic binding protein-like II"/>
    <property type="match status" value="1"/>
</dbReference>
<dbReference type="Gene3D" id="3.40.190.10">
    <property type="entry name" value="Periplasmic binding protein-like II"/>
    <property type="match status" value="1"/>
</dbReference>
<dbReference type="Pfam" id="PF01547">
    <property type="entry name" value="SBP_bac_1"/>
    <property type="match status" value="1"/>
</dbReference>